<dbReference type="Gene3D" id="1.10.10.10">
    <property type="entry name" value="Winged helix-like DNA-binding domain superfamily/Winged helix DNA-binding domain"/>
    <property type="match status" value="1"/>
</dbReference>
<reference evidence="3" key="1">
    <citation type="journal article" date="2019" name="Int. J. Syst. Evol. Microbiol.">
        <title>The Global Catalogue of Microorganisms (GCM) 10K type strain sequencing project: providing services to taxonomists for standard genome sequencing and annotation.</title>
        <authorList>
            <consortium name="The Broad Institute Genomics Platform"/>
            <consortium name="The Broad Institute Genome Sequencing Center for Infectious Disease"/>
            <person name="Wu L."/>
            <person name="Ma J."/>
        </authorList>
    </citation>
    <scope>NUCLEOTIDE SEQUENCE [LARGE SCALE GENOMIC DNA]</scope>
    <source>
        <strain evidence="3">JCM 16898</strain>
    </source>
</reference>
<protein>
    <recommendedName>
        <fullName evidence="4">DNA-binding transcriptional regulator, HxlR family</fullName>
    </recommendedName>
</protein>
<gene>
    <name evidence="2" type="ORF">GCM10022222_84650</name>
</gene>
<evidence type="ECO:0000256" key="1">
    <source>
        <dbReference type="SAM" id="MobiDB-lite"/>
    </source>
</evidence>
<organism evidence="2 3">
    <name type="scientific">Amycolatopsis ultiminotia</name>
    <dbReference type="NCBI Taxonomy" id="543629"/>
    <lineage>
        <taxon>Bacteria</taxon>
        <taxon>Bacillati</taxon>
        <taxon>Actinomycetota</taxon>
        <taxon>Actinomycetes</taxon>
        <taxon>Pseudonocardiales</taxon>
        <taxon>Pseudonocardiaceae</taxon>
        <taxon>Amycolatopsis</taxon>
    </lineage>
</organism>
<name>A0ABP6YQ65_9PSEU</name>
<sequence length="147" mass="16643">MLAGQVSRHNLSYQRHFESAVDILRGRWMLAVLGVVANRRSQYGEILDEVNRGEVRSGNGDDVKPLSSQILAKTLKRAQDNDLVRKTDDGLFKASWYEITRKGREALTAARPLVEWMQKYDYLHAESPPPPSGRPARASAQERLSRP</sequence>
<keyword evidence="3" id="KW-1185">Reference proteome</keyword>
<comment type="caution">
    <text evidence="2">The sequence shown here is derived from an EMBL/GenBank/DDBJ whole genome shotgun (WGS) entry which is preliminary data.</text>
</comment>
<proteinExistence type="predicted"/>
<dbReference type="InterPro" id="IPR036388">
    <property type="entry name" value="WH-like_DNA-bd_sf"/>
</dbReference>
<dbReference type="Proteomes" id="UP001500689">
    <property type="component" value="Unassembled WGS sequence"/>
</dbReference>
<evidence type="ECO:0008006" key="4">
    <source>
        <dbReference type="Google" id="ProtNLM"/>
    </source>
</evidence>
<accession>A0ABP6YQ65</accession>
<dbReference type="SUPFAM" id="SSF46785">
    <property type="entry name" value="Winged helix' DNA-binding domain"/>
    <property type="match status" value="1"/>
</dbReference>
<feature type="region of interest" description="Disordered" evidence="1">
    <location>
        <begin position="124"/>
        <end position="147"/>
    </location>
</feature>
<evidence type="ECO:0000313" key="3">
    <source>
        <dbReference type="Proteomes" id="UP001500689"/>
    </source>
</evidence>
<dbReference type="EMBL" id="BAAAZN010000034">
    <property type="protein sequence ID" value="GAA3587018.1"/>
    <property type="molecule type" value="Genomic_DNA"/>
</dbReference>
<dbReference type="InterPro" id="IPR036390">
    <property type="entry name" value="WH_DNA-bd_sf"/>
</dbReference>
<evidence type="ECO:0000313" key="2">
    <source>
        <dbReference type="EMBL" id="GAA3587018.1"/>
    </source>
</evidence>